<reference evidence="1 2" key="2">
    <citation type="journal article" date="2020" name="Antonie Van Leeuwenhoek">
        <title>Phylogenomic characterisation of a novel corynebacterial species pathogenic to animals.</title>
        <authorList>
            <person name="Moller J."/>
            <person name="Musella L."/>
            <person name="Melnikov V."/>
            <person name="Geissdorfer W."/>
            <person name="Burkovski A."/>
            <person name="Sangal V."/>
        </authorList>
    </citation>
    <scope>NUCLEOTIDE SEQUENCE [LARGE SCALE GENOMIC DNA]</scope>
    <source>
        <strain evidence="1 2">PO100/5</strain>
    </source>
</reference>
<protein>
    <submittedName>
        <fullName evidence="1">Uncharacterized protein</fullName>
    </submittedName>
</protein>
<dbReference type="Proteomes" id="UP000195652">
    <property type="component" value="Chromosome"/>
</dbReference>
<reference evidence="1 2" key="3">
    <citation type="journal article" date="2020" name="Int. J. Syst. Evol. Microbiol.">
        <title>Corynebacterium silvaticum sp. nov., a unique group of NTTB corynebacteria in wild boar and roe deer.</title>
        <authorList>
            <person name="Dangel A."/>
            <person name="Berger A."/>
            <person name="Rau J."/>
            <person name="Eisenberg T."/>
            <person name="Kampfer P."/>
            <person name="Margos G."/>
            <person name="Contzen M."/>
            <person name="Busse H.J."/>
            <person name="Konrad R."/>
            <person name="Peters M."/>
            <person name="Sting R."/>
            <person name="Sing A."/>
        </authorList>
    </citation>
    <scope>NUCLEOTIDE SEQUENCE [LARGE SCALE GENOMIC DNA]</scope>
    <source>
        <strain evidence="1 2">PO100/5</strain>
    </source>
</reference>
<dbReference type="EMBL" id="CP021417">
    <property type="protein sequence ID" value="WCV10602.1"/>
    <property type="molecule type" value="Genomic_DNA"/>
</dbReference>
<organism evidence="1 2">
    <name type="scientific">Corynebacterium silvaticum</name>
    <dbReference type="NCBI Taxonomy" id="2320431"/>
    <lineage>
        <taxon>Bacteria</taxon>
        <taxon>Bacillati</taxon>
        <taxon>Actinomycetota</taxon>
        <taxon>Actinomycetes</taxon>
        <taxon>Mycobacteriales</taxon>
        <taxon>Corynebacteriaceae</taxon>
        <taxon>Corynebacterium</taxon>
    </lineage>
</organism>
<evidence type="ECO:0000313" key="2">
    <source>
        <dbReference type="Proteomes" id="UP000195652"/>
    </source>
</evidence>
<reference evidence="1 2" key="1">
    <citation type="journal article" date="2014" name="BMC Vet. Res.">
        <title>First report of Corynebacterium pseudotuberculosis from caseous lymphadenitis lesions in Black Alentejano pig (Sus scrofa domesticus).</title>
        <authorList>
            <person name="Oliveira M."/>
            <person name="Barroco C."/>
            <person name="Mottola C."/>
            <person name="Santos R."/>
            <person name="Lemsaddek A."/>
            <person name="Tavares L."/>
            <person name="Semedo-Lemsaddek T."/>
        </authorList>
    </citation>
    <scope>NUCLEOTIDE SEQUENCE [LARGE SCALE GENOMIC DNA]</scope>
    <source>
        <strain evidence="1 2">PO100/5</strain>
    </source>
</reference>
<accession>A0ACD4PYI1</accession>
<keyword evidence="2" id="KW-1185">Reference proteome</keyword>
<reference evidence="1 2" key="4">
    <citation type="journal article" date="2020" name="PLoS ONE">
        <title>Taxonomic classification of strain PO100/5 shows a broader geographic distribution and genetic markers of the recently described Corynebacterium silvaticum.</title>
        <authorList>
            <person name="Viana M.V.C."/>
            <person name="Profeta R."/>
            <person name="da Silva A.L."/>
            <person name="Hurtado R."/>
            <person name="Cerqueira J.C."/>
            <person name="Ribeiro B.F.S."/>
            <person name="Almeida M.O."/>
            <person name="Morais-Rodrigues F."/>
            <person name="Soares S.C."/>
            <person name="Oliveira M."/>
            <person name="Tavares L."/>
            <person name="Figueiredo H."/>
            <person name="Wattam A.R."/>
            <person name="Barh D."/>
            <person name="Ghosh P."/>
            <person name="Silva A."/>
            <person name="Azevedo V."/>
        </authorList>
    </citation>
    <scope>NUCLEOTIDE SEQUENCE [LARGE SCALE GENOMIC DNA]</scope>
    <source>
        <strain evidence="1 2">PO100/5</strain>
    </source>
</reference>
<sequence>MPKATIKPERVLSPGQTVAFERLPDALVKVAESMQVAGSKLKSGGFRQRV</sequence>
<evidence type="ECO:0000313" key="1">
    <source>
        <dbReference type="EMBL" id="WCV10602.1"/>
    </source>
</evidence>
<name>A0ACD4PYI1_9CORY</name>
<proteinExistence type="predicted"/>
<gene>
    <name evidence="1" type="ORF">CBE74_12925</name>
</gene>